<evidence type="ECO:0000256" key="3">
    <source>
        <dbReference type="SAM" id="SignalP"/>
    </source>
</evidence>
<dbReference type="InterPro" id="IPR036938">
    <property type="entry name" value="PAP2/HPO_sf"/>
</dbReference>
<evidence type="ECO:0000256" key="1">
    <source>
        <dbReference type="PIRNR" id="PIRNR000897"/>
    </source>
</evidence>
<organism evidence="5 6">
    <name type="scientific">Sphingobium indicum BiD32</name>
    <dbReference type="NCBI Taxonomy" id="1301087"/>
    <lineage>
        <taxon>Bacteria</taxon>
        <taxon>Pseudomonadati</taxon>
        <taxon>Pseudomonadota</taxon>
        <taxon>Alphaproteobacteria</taxon>
        <taxon>Sphingomonadales</taxon>
        <taxon>Sphingomonadaceae</taxon>
        <taxon>Sphingobium</taxon>
    </lineage>
</organism>
<comment type="similarity">
    <text evidence="1">Belongs to the class A bacterial acid phosphatase family.</text>
</comment>
<reference evidence="6" key="2">
    <citation type="submission" date="2013-04" db="EMBL/GenBank/DDBJ databases">
        <title>Bisphenol A degrading Sphingobium sp. strain BiD32.</title>
        <authorList>
            <person name="Nielsen J.L."/>
            <person name="Zhou N.A."/>
            <person name="Kjeldal H."/>
        </authorList>
    </citation>
    <scope>NUCLEOTIDE SEQUENCE [LARGE SCALE GENOMIC DNA]</scope>
    <source>
        <strain evidence="6">BiD32</strain>
    </source>
</reference>
<keyword evidence="3" id="KW-0732">Signal</keyword>
<dbReference type="GO" id="GO:0030288">
    <property type="term" value="C:outer membrane-bounded periplasmic space"/>
    <property type="evidence" value="ECO:0007669"/>
    <property type="project" value="InterPro"/>
</dbReference>
<dbReference type="Proteomes" id="UP000013201">
    <property type="component" value="Unassembled WGS sequence"/>
</dbReference>
<comment type="catalytic activity">
    <reaction evidence="1">
        <text>a phosphate monoester + H2O = an alcohol + phosphate</text>
        <dbReference type="Rhea" id="RHEA:15017"/>
        <dbReference type="ChEBI" id="CHEBI:15377"/>
        <dbReference type="ChEBI" id="CHEBI:30879"/>
        <dbReference type="ChEBI" id="CHEBI:43474"/>
        <dbReference type="ChEBI" id="CHEBI:67140"/>
        <dbReference type="EC" id="3.1.3.2"/>
    </reaction>
</comment>
<dbReference type="InterPro" id="IPR001011">
    <property type="entry name" value="Acid_Pase_classA_bac"/>
</dbReference>
<name>N1ML99_9SPHN</name>
<dbReference type="GO" id="GO:0003993">
    <property type="term" value="F:acid phosphatase activity"/>
    <property type="evidence" value="ECO:0007669"/>
    <property type="project" value="UniProtKB-EC"/>
</dbReference>
<accession>N1ML99</accession>
<keyword evidence="6" id="KW-1185">Reference proteome</keyword>
<dbReference type="EMBL" id="CAVK010000039">
    <property type="protein sequence ID" value="CCW16397.1"/>
    <property type="molecule type" value="Genomic_DNA"/>
</dbReference>
<feature type="signal peptide" evidence="3">
    <location>
        <begin position="1"/>
        <end position="19"/>
    </location>
</feature>
<dbReference type="PIRSF" id="PIRSF000897">
    <property type="entry name" value="Acid_Ptase_ClsA"/>
    <property type="match status" value="1"/>
</dbReference>
<dbReference type="SMART" id="SM00014">
    <property type="entry name" value="acidPPc"/>
    <property type="match status" value="1"/>
</dbReference>
<dbReference type="AlphaFoldDB" id="N1ML99"/>
<dbReference type="SUPFAM" id="SSF48317">
    <property type="entry name" value="Acid phosphatase/Vanadium-dependent haloperoxidase"/>
    <property type="match status" value="1"/>
</dbReference>
<dbReference type="PRINTS" id="PR00483">
    <property type="entry name" value="BACPHPHTASE"/>
</dbReference>
<evidence type="ECO:0000256" key="2">
    <source>
        <dbReference type="SAM" id="MobiDB-lite"/>
    </source>
</evidence>
<reference evidence="5 6" key="1">
    <citation type="submission" date="2013-03" db="EMBL/GenBank/DDBJ databases">
        <authorList>
            <person name="Le V."/>
        </authorList>
    </citation>
    <scope>NUCLEOTIDE SEQUENCE [LARGE SCALE GENOMIC DNA]</scope>
    <source>
        <strain evidence="5 6">BiD32</strain>
    </source>
</reference>
<protein>
    <recommendedName>
        <fullName evidence="1">Acid phosphatase</fullName>
        <ecNumber evidence="1">3.1.3.2</ecNumber>
    </recommendedName>
</protein>
<feature type="chain" id="PRO_5004108449" description="Acid phosphatase" evidence="3">
    <location>
        <begin position="20"/>
        <end position="264"/>
    </location>
</feature>
<feature type="domain" description="Phosphatidic acid phosphatase type 2/haloperoxidase" evidence="4">
    <location>
        <begin position="115"/>
        <end position="224"/>
    </location>
</feature>
<feature type="region of interest" description="Disordered" evidence="2">
    <location>
        <begin position="37"/>
        <end position="64"/>
    </location>
</feature>
<comment type="caution">
    <text evidence="5">The sequence shown here is derived from an EMBL/GenBank/DDBJ whole genome shotgun (WGS) entry which is preliminary data.</text>
</comment>
<proteinExistence type="inferred from homology"/>
<sequence>MKAHLITLCLVSIALPCMAAQPQAAAPGMSRLGTGYLKNGPLPDNVAPPPPAPGSAAQARDDEGAKAALALQGGPRWTLATADADLLGPKATATFSCTLGVAIGPDTTPRLDRLLRRTLADFGMSTSAIKHRYARPRPFMVNGQPTCTPDWEPMLRKDGSYPSGHSAIGYGWGLILAQLHPDLAPALVARGRAFGDSRRVCNAHWLSDTEEGRLAATVVFARLNADPAFQKDMKAARKDIARAKARPTGCDAEAAALTQGVPQP</sequence>
<evidence type="ECO:0000313" key="6">
    <source>
        <dbReference type="Proteomes" id="UP000013201"/>
    </source>
</evidence>
<dbReference type="RefSeq" id="WP_006950853.1">
    <property type="nucleotide sequence ID" value="NZ_CAVK010000039.1"/>
</dbReference>
<dbReference type="CDD" id="cd03397">
    <property type="entry name" value="PAP2_acid_phosphatase"/>
    <property type="match status" value="1"/>
</dbReference>
<evidence type="ECO:0000259" key="4">
    <source>
        <dbReference type="SMART" id="SM00014"/>
    </source>
</evidence>
<dbReference type="InterPro" id="IPR000326">
    <property type="entry name" value="PAP2/HPO"/>
</dbReference>
<gene>
    <name evidence="5" type="ORF">EBBID32_7330</name>
</gene>
<dbReference type="Gene3D" id="1.20.144.10">
    <property type="entry name" value="Phosphatidic acid phosphatase type 2/haloperoxidase"/>
    <property type="match status" value="1"/>
</dbReference>
<dbReference type="EC" id="3.1.3.2" evidence="1"/>
<dbReference type="Pfam" id="PF01569">
    <property type="entry name" value="PAP2"/>
    <property type="match status" value="1"/>
</dbReference>
<keyword evidence="1 5" id="KW-0378">Hydrolase</keyword>
<evidence type="ECO:0000313" key="5">
    <source>
        <dbReference type="EMBL" id="CCW16397.1"/>
    </source>
</evidence>
<dbReference type="OrthoDB" id="9805301at2"/>